<gene>
    <name evidence="1" type="ORF">N3K66_001881</name>
</gene>
<keyword evidence="2" id="KW-1185">Reference proteome</keyword>
<reference evidence="1" key="1">
    <citation type="submission" date="2022-10" db="EMBL/GenBank/DDBJ databases">
        <title>Complete Genome of Trichothecium roseum strain YXFP-22015, a Plant Pathogen Isolated from Citrus.</title>
        <authorList>
            <person name="Wang Y."/>
            <person name="Zhu L."/>
        </authorList>
    </citation>
    <scope>NUCLEOTIDE SEQUENCE</scope>
    <source>
        <strain evidence="1">YXFP-22015</strain>
    </source>
</reference>
<proteinExistence type="predicted"/>
<comment type="caution">
    <text evidence="1">The sequence shown here is derived from an EMBL/GenBank/DDBJ whole genome shotgun (WGS) entry which is preliminary data.</text>
</comment>
<organism evidence="1 2">
    <name type="scientific">Trichothecium roseum</name>
    <dbReference type="NCBI Taxonomy" id="47278"/>
    <lineage>
        <taxon>Eukaryota</taxon>
        <taxon>Fungi</taxon>
        <taxon>Dikarya</taxon>
        <taxon>Ascomycota</taxon>
        <taxon>Pezizomycotina</taxon>
        <taxon>Sordariomycetes</taxon>
        <taxon>Hypocreomycetidae</taxon>
        <taxon>Hypocreales</taxon>
        <taxon>Hypocreales incertae sedis</taxon>
        <taxon>Trichothecium</taxon>
    </lineage>
</organism>
<dbReference type="EMBL" id="CM047941">
    <property type="protein sequence ID" value="KAI9902529.1"/>
    <property type="molecule type" value="Genomic_DNA"/>
</dbReference>
<sequence>MRSWPSANKPRRAHIKSRSGCERCKRRKVKCDEERPACGNCTRRGEECDFSPARPAPASAAATTTSQRGPGSSQNSTPTASGEGRTTTIISPPSTTAALPPEDGDPGLTSLTVVDLELLHHYCISTCHTFSADPAVRNYFLVSVPQLGSSYPYVLHTVLALAAVHQAHFRPEVRRYYYAYARARHTAATSMAAPRLPGISAAEAVPMYCFSIMTMFIAFGSLRDEDHGPHGAAAADDDDDDDDGGDLIPSWLALFRGVRTVLESNDRAIYSSSISFLFASKDINRTWATRQSDIEALVEFHAYIRGSASQEDEETQKLLDDAFQDLRRALYLFYGEDNAEDAKVRSLFTWMYKVQDGFLALLKARHPKALCVLAFFCVILHRLEYNWWFQGWGTHLIERLYATLDDGHRLWIRWPIQQIGWIPKRDTTRMPTHTVSSSAA</sequence>
<accession>A0ACC0V828</accession>
<protein>
    <submittedName>
        <fullName evidence="1">Uncharacterized protein</fullName>
    </submittedName>
</protein>
<name>A0ACC0V828_9HYPO</name>
<evidence type="ECO:0000313" key="2">
    <source>
        <dbReference type="Proteomes" id="UP001163324"/>
    </source>
</evidence>
<dbReference type="Proteomes" id="UP001163324">
    <property type="component" value="Chromosome 2"/>
</dbReference>
<evidence type="ECO:0000313" key="1">
    <source>
        <dbReference type="EMBL" id="KAI9902529.1"/>
    </source>
</evidence>